<keyword evidence="5" id="KW-1185">Reference proteome</keyword>
<organism evidence="4 5">
    <name type="scientific">Myotis lucifugus</name>
    <name type="common">Little brown bat</name>
    <dbReference type="NCBI Taxonomy" id="59463"/>
    <lineage>
        <taxon>Eukaryota</taxon>
        <taxon>Metazoa</taxon>
        <taxon>Chordata</taxon>
        <taxon>Craniata</taxon>
        <taxon>Vertebrata</taxon>
        <taxon>Euteleostomi</taxon>
        <taxon>Mammalia</taxon>
        <taxon>Eutheria</taxon>
        <taxon>Laurasiatheria</taxon>
        <taxon>Chiroptera</taxon>
        <taxon>Yangochiroptera</taxon>
        <taxon>Vespertilionidae</taxon>
        <taxon>Myotis</taxon>
    </lineage>
</organism>
<dbReference type="PANTHER" id="PTHR14224">
    <property type="entry name" value="SIMILAR TO PREFERENTIALLY EXPRESSED ANTIGEN IN MELANOMA-LIKE 3"/>
    <property type="match status" value="1"/>
</dbReference>
<dbReference type="PIRSF" id="PIRSF038286">
    <property type="entry name" value="PRAME"/>
    <property type="match status" value="1"/>
</dbReference>
<dbReference type="GO" id="GO:0008284">
    <property type="term" value="P:positive regulation of cell population proliferation"/>
    <property type="evidence" value="ECO:0007669"/>
    <property type="project" value="InterPro"/>
</dbReference>
<dbReference type="GeneTree" id="ENSGT01030000234531"/>
<sequence length="481" mass="55085">MSIRMPPTLLKLAAKSLLRDQASAIATLEYLPAELFPYLFEMAYCGGCHPQLLKALAQAWPFTVLPLGVLMQSPPDHAPTRAVGLKAMFDAIDVVLAQEVRLRRCKLRVLDLRNTGANFWDMWLRVSTENCSWTEPVTVHSSSPSMEHPLAPLEVFLVLTFDERGQDKFFMHIIQWAQQREGLLHLCCKTLRTSEVPFQRVRKVLDRVRLDCIQDMCESEHPVPAHPEDICSLPGSDEKLFLLEELTEDYEEDGGEEEESSQFLSQMLMLRHLRQLYMCALSFLPGRLDQVLRCLQTPLDKLCLMFGQRLTHSDLTYLFQCPNLRQLKFLYLCDLSLGDFSEPLRALLEAVAPTLQGLGLDKCGMGDSQVEAILPVLSRCHQFRHFTIFMNNFSVATVEKLLRHTTGLRSLEREVYPIPLEGYRTQGIVNQERLALIQAELTRILRELGQPRTIHLVTKNRIHRKFYKDMEPVMCPCSDSA</sequence>
<evidence type="ECO:0000256" key="3">
    <source>
        <dbReference type="ARBA" id="ARBA00022737"/>
    </source>
</evidence>
<dbReference type="InterPro" id="IPR026271">
    <property type="entry name" value="PRAME"/>
</dbReference>
<protein>
    <submittedName>
        <fullName evidence="4">Uncharacterized protein</fullName>
    </submittedName>
</protein>
<evidence type="ECO:0000256" key="2">
    <source>
        <dbReference type="ARBA" id="ARBA00022614"/>
    </source>
</evidence>
<comment type="similarity">
    <text evidence="1">Belongs to the PRAME family.</text>
</comment>
<dbReference type="AlphaFoldDB" id="G1Q9U8"/>
<dbReference type="Gene3D" id="3.80.10.10">
    <property type="entry name" value="Ribonuclease Inhibitor"/>
    <property type="match status" value="1"/>
</dbReference>
<evidence type="ECO:0000313" key="4">
    <source>
        <dbReference type="Ensembl" id="ENSMLUP00000020481.1"/>
    </source>
</evidence>
<keyword evidence="3" id="KW-0677">Repeat</keyword>
<reference evidence="4 5" key="1">
    <citation type="journal article" date="2011" name="Nature">
        <title>A high-resolution map of human evolutionary constraint using 29 mammals.</title>
        <authorList>
            <person name="Lindblad-Toh K."/>
            <person name="Garber M."/>
            <person name="Zuk O."/>
            <person name="Lin M.F."/>
            <person name="Parker B.J."/>
            <person name="Washietl S."/>
            <person name="Kheradpour P."/>
            <person name="Ernst J."/>
            <person name="Jordan G."/>
            <person name="Mauceli E."/>
            <person name="Ward L.D."/>
            <person name="Lowe C.B."/>
            <person name="Holloway A.K."/>
            <person name="Clamp M."/>
            <person name="Gnerre S."/>
            <person name="Alfoldi J."/>
            <person name="Beal K."/>
            <person name="Chang J."/>
            <person name="Clawson H."/>
            <person name="Cuff J."/>
            <person name="Di Palma F."/>
            <person name="Fitzgerald S."/>
            <person name="Flicek P."/>
            <person name="Guttman M."/>
            <person name="Hubisz M.J."/>
            <person name="Jaffe D.B."/>
            <person name="Jungreis I."/>
            <person name="Kent W.J."/>
            <person name="Kostka D."/>
            <person name="Lara M."/>
            <person name="Martins A.L."/>
            <person name="Massingham T."/>
            <person name="Moltke I."/>
            <person name="Raney B.J."/>
            <person name="Rasmussen M.D."/>
            <person name="Robinson J."/>
            <person name="Stark A."/>
            <person name="Vilella A.J."/>
            <person name="Wen J."/>
            <person name="Xie X."/>
            <person name="Zody M.C."/>
            <person name="Baldwin J."/>
            <person name="Bloom T."/>
            <person name="Chin C.W."/>
            <person name="Heiman D."/>
            <person name="Nicol R."/>
            <person name="Nusbaum C."/>
            <person name="Young S."/>
            <person name="Wilkinson J."/>
            <person name="Worley K.C."/>
            <person name="Kovar C.L."/>
            <person name="Muzny D.M."/>
            <person name="Gibbs R.A."/>
            <person name="Cree A."/>
            <person name="Dihn H.H."/>
            <person name="Fowler G."/>
            <person name="Jhangiani S."/>
            <person name="Joshi V."/>
            <person name="Lee S."/>
            <person name="Lewis L.R."/>
            <person name="Nazareth L.V."/>
            <person name="Okwuonu G."/>
            <person name="Santibanez J."/>
            <person name="Warren W.C."/>
            <person name="Mardis E.R."/>
            <person name="Weinstock G.M."/>
            <person name="Wilson R.K."/>
            <person name="Delehaunty K."/>
            <person name="Dooling D."/>
            <person name="Fronik C."/>
            <person name="Fulton L."/>
            <person name="Fulton B."/>
            <person name="Graves T."/>
            <person name="Minx P."/>
            <person name="Sodergren E."/>
            <person name="Birney E."/>
            <person name="Margulies E.H."/>
            <person name="Herrero J."/>
            <person name="Green E.D."/>
            <person name="Haussler D."/>
            <person name="Siepel A."/>
            <person name="Goldman N."/>
            <person name="Pollard K.S."/>
            <person name="Pedersen J.S."/>
            <person name="Lander E.S."/>
            <person name="Kellis M."/>
        </authorList>
    </citation>
    <scope>NUCLEOTIDE SEQUENCE [LARGE SCALE GENOMIC DNA]</scope>
</reference>
<dbReference type="GO" id="GO:0005737">
    <property type="term" value="C:cytoplasm"/>
    <property type="evidence" value="ECO:0007669"/>
    <property type="project" value="TreeGrafter"/>
</dbReference>
<dbReference type="Ensembl" id="ENSMLUT00000025395.1">
    <property type="protein sequence ID" value="ENSMLUP00000020481.1"/>
    <property type="gene ID" value="ENSMLUG00000027796.1"/>
</dbReference>
<dbReference type="Proteomes" id="UP000001074">
    <property type="component" value="Unassembled WGS sequence"/>
</dbReference>
<dbReference type="eggNOG" id="ENOG502QWSJ">
    <property type="taxonomic scope" value="Eukaryota"/>
</dbReference>
<dbReference type="GO" id="GO:0043066">
    <property type="term" value="P:negative regulation of apoptotic process"/>
    <property type="evidence" value="ECO:0007669"/>
    <property type="project" value="InterPro"/>
</dbReference>
<evidence type="ECO:0000256" key="1">
    <source>
        <dbReference type="ARBA" id="ARBA00009608"/>
    </source>
</evidence>
<reference evidence="4" key="3">
    <citation type="submission" date="2025-09" db="UniProtKB">
        <authorList>
            <consortium name="Ensembl"/>
        </authorList>
    </citation>
    <scope>IDENTIFICATION</scope>
</reference>
<dbReference type="PANTHER" id="PTHR14224:SF19">
    <property type="entry name" value="PRAME FAMILY MEMBER 11-RELATED"/>
    <property type="match status" value="1"/>
</dbReference>
<dbReference type="GO" id="GO:0045892">
    <property type="term" value="P:negative regulation of DNA-templated transcription"/>
    <property type="evidence" value="ECO:0007669"/>
    <property type="project" value="InterPro"/>
</dbReference>
<dbReference type="HOGENOM" id="CLU_039635_2_1_1"/>
<dbReference type="InParanoid" id="G1Q9U8"/>
<dbReference type="InterPro" id="IPR050694">
    <property type="entry name" value="LRRC14/PRAME"/>
</dbReference>
<dbReference type="SUPFAM" id="SSF52047">
    <property type="entry name" value="RNI-like"/>
    <property type="match status" value="1"/>
</dbReference>
<name>G1Q9U8_MYOLU</name>
<dbReference type="GO" id="GO:0045596">
    <property type="term" value="P:negative regulation of cell differentiation"/>
    <property type="evidence" value="ECO:0007669"/>
    <property type="project" value="InterPro"/>
</dbReference>
<accession>G1Q9U8</accession>
<dbReference type="EMBL" id="AAPE02010509">
    <property type="status" value="NOT_ANNOTATED_CDS"/>
    <property type="molecule type" value="Genomic_DNA"/>
</dbReference>
<evidence type="ECO:0000313" key="5">
    <source>
        <dbReference type="Proteomes" id="UP000001074"/>
    </source>
</evidence>
<proteinExistence type="inferred from homology"/>
<dbReference type="STRING" id="59463.ENSMLUP00000020481"/>
<keyword evidence="2" id="KW-0433">Leucine-rich repeat</keyword>
<reference evidence="4" key="2">
    <citation type="submission" date="2025-08" db="UniProtKB">
        <authorList>
            <consortium name="Ensembl"/>
        </authorList>
    </citation>
    <scope>IDENTIFICATION</scope>
</reference>
<dbReference type="InterPro" id="IPR032675">
    <property type="entry name" value="LRR_dom_sf"/>
</dbReference>
<dbReference type="OMA" id="AHPEDIC"/>